<evidence type="ECO:0000313" key="3">
    <source>
        <dbReference type="Proteomes" id="UP000034803"/>
    </source>
</evidence>
<dbReference type="EMBL" id="LBOI01000003">
    <property type="protein sequence ID" value="KKP32021.1"/>
    <property type="molecule type" value="Genomic_DNA"/>
</dbReference>
<gene>
    <name evidence="2" type="ORF">UR21_C0003G0054</name>
</gene>
<keyword evidence="1" id="KW-1133">Transmembrane helix</keyword>
<name>A0A0F9Z036_9BACT</name>
<accession>A0A0F9Z036</accession>
<dbReference type="AlphaFoldDB" id="A0A0F9Z036"/>
<keyword evidence="1" id="KW-0472">Membrane</keyword>
<organism evidence="2 3">
    <name type="scientific">Candidatus Woesebacteria bacterium GW2011_GWC2_31_9</name>
    <dbReference type="NCBI Taxonomy" id="1618586"/>
    <lineage>
        <taxon>Bacteria</taxon>
        <taxon>Candidatus Woeseibacteriota</taxon>
    </lineage>
</organism>
<evidence type="ECO:0000313" key="2">
    <source>
        <dbReference type="EMBL" id="KKP32021.1"/>
    </source>
</evidence>
<protein>
    <submittedName>
        <fullName evidence="2">Uncharacterized protein</fullName>
    </submittedName>
</protein>
<sequence length="217" mass="23269">MKKNIIIFFLFLTLTVINFSIKPNSIYAGPLCDAAEGQCLTFCNANSTDLGTMDCTPQASNHTEIPRTCCIYQAPVVKFNCVSGQCIADPNGSYPNLGECSKDCYGSGASKNPECIAKSGKTGINTAIGCIPVENTNEFMGWILGWAIGVGGGIAFLLIIYASFMVMTSQGNPERLKAGQELLTSAISGLIMLIFSVFILRFIGIDILKLDKFGFGQ</sequence>
<dbReference type="Proteomes" id="UP000034803">
    <property type="component" value="Unassembled WGS sequence"/>
</dbReference>
<evidence type="ECO:0000256" key="1">
    <source>
        <dbReference type="SAM" id="Phobius"/>
    </source>
</evidence>
<feature type="transmembrane region" description="Helical" evidence="1">
    <location>
        <begin position="139"/>
        <end position="161"/>
    </location>
</feature>
<proteinExistence type="predicted"/>
<feature type="transmembrane region" description="Helical" evidence="1">
    <location>
        <begin position="182"/>
        <end position="203"/>
    </location>
</feature>
<keyword evidence="1" id="KW-0812">Transmembrane</keyword>
<reference evidence="2 3" key="1">
    <citation type="journal article" date="2015" name="Nature">
        <title>rRNA introns, odd ribosomes, and small enigmatic genomes across a large radiation of phyla.</title>
        <authorList>
            <person name="Brown C.T."/>
            <person name="Hug L.A."/>
            <person name="Thomas B.C."/>
            <person name="Sharon I."/>
            <person name="Castelle C.J."/>
            <person name="Singh A."/>
            <person name="Wilkins M.J."/>
            <person name="Williams K.H."/>
            <person name="Banfield J.F."/>
        </authorList>
    </citation>
    <scope>NUCLEOTIDE SEQUENCE [LARGE SCALE GENOMIC DNA]</scope>
</reference>
<comment type="caution">
    <text evidence="2">The sequence shown here is derived from an EMBL/GenBank/DDBJ whole genome shotgun (WGS) entry which is preliminary data.</text>
</comment>